<evidence type="ECO:0000313" key="1">
    <source>
        <dbReference type="EMBL" id="CAD0203780.1"/>
    </source>
</evidence>
<name>A0A9N8KUY8_CHRIL</name>
<protein>
    <submittedName>
        <fullName evidence="1">Uncharacterized protein</fullName>
    </submittedName>
</protein>
<keyword evidence="2" id="KW-1185">Reference proteome</keyword>
<dbReference type="Proteomes" id="UP001154114">
    <property type="component" value="Chromosome 20"/>
</dbReference>
<reference evidence="1" key="1">
    <citation type="submission" date="2021-12" db="EMBL/GenBank/DDBJ databases">
        <authorList>
            <person name="King R."/>
        </authorList>
    </citation>
    <scope>NUCLEOTIDE SEQUENCE</scope>
</reference>
<organism evidence="1 2">
    <name type="scientific">Chrysodeixis includens</name>
    <name type="common">Soybean looper</name>
    <name type="synonym">Pseudoplusia includens</name>
    <dbReference type="NCBI Taxonomy" id="689277"/>
    <lineage>
        <taxon>Eukaryota</taxon>
        <taxon>Metazoa</taxon>
        <taxon>Ecdysozoa</taxon>
        <taxon>Arthropoda</taxon>
        <taxon>Hexapoda</taxon>
        <taxon>Insecta</taxon>
        <taxon>Pterygota</taxon>
        <taxon>Neoptera</taxon>
        <taxon>Endopterygota</taxon>
        <taxon>Lepidoptera</taxon>
        <taxon>Glossata</taxon>
        <taxon>Ditrysia</taxon>
        <taxon>Noctuoidea</taxon>
        <taxon>Noctuidae</taxon>
        <taxon>Plusiinae</taxon>
        <taxon>Chrysodeixis</taxon>
    </lineage>
</organism>
<proteinExistence type="predicted"/>
<dbReference type="Gene3D" id="3.30.70.850">
    <property type="entry name" value="Peptidase S8, pro-domain"/>
    <property type="match status" value="1"/>
</dbReference>
<dbReference type="EMBL" id="LR824023">
    <property type="protein sequence ID" value="CAD0203780.1"/>
    <property type="molecule type" value="Genomic_DNA"/>
</dbReference>
<sequence length="96" mass="10412">MVGVAHAPGAGRYVVTSATVRPQLQSAADGHSANMWLQCLAATLFIAAAASREVFTNTFLVRFKRSVQHDEAHQLALRHGFDSLGPLSLSVYFEKL</sequence>
<evidence type="ECO:0000313" key="2">
    <source>
        <dbReference type="Proteomes" id="UP001154114"/>
    </source>
</evidence>
<dbReference type="AlphaFoldDB" id="A0A9N8KUY8"/>
<gene>
    <name evidence="1" type="ORF">CINC_LOCUS6091</name>
</gene>
<accession>A0A9N8KUY8</accession>
<dbReference type="InterPro" id="IPR038466">
    <property type="entry name" value="S8_pro-domain_sf"/>
</dbReference>
<dbReference type="OrthoDB" id="7608385at2759"/>